<dbReference type="InterPro" id="IPR005804">
    <property type="entry name" value="FA_desaturase_dom"/>
</dbReference>
<evidence type="ECO:0000256" key="10">
    <source>
        <dbReference type="ARBA" id="ARBA00023033"/>
    </source>
</evidence>
<keyword evidence="4" id="KW-0997">Cell inner membrane</keyword>
<dbReference type="Proteomes" id="UP001301350">
    <property type="component" value="Unassembled WGS sequence"/>
</dbReference>
<evidence type="ECO:0000256" key="4">
    <source>
        <dbReference type="ARBA" id="ARBA00022519"/>
    </source>
</evidence>
<evidence type="ECO:0000256" key="2">
    <source>
        <dbReference type="ARBA" id="ARBA00010823"/>
    </source>
</evidence>
<keyword evidence="5 12" id="KW-0812">Transmembrane</keyword>
<feature type="domain" description="Fatty acid desaturase" evidence="13">
    <location>
        <begin position="102"/>
        <end position="329"/>
    </location>
</feature>
<feature type="transmembrane region" description="Helical" evidence="12">
    <location>
        <begin position="30"/>
        <end position="50"/>
    </location>
</feature>
<keyword evidence="7 12" id="KW-1133">Transmembrane helix</keyword>
<keyword evidence="15" id="KW-1185">Reference proteome</keyword>
<dbReference type="GO" id="GO:0004497">
    <property type="term" value="F:monooxygenase activity"/>
    <property type="evidence" value="ECO:0007669"/>
    <property type="project" value="UniProtKB-KW"/>
</dbReference>
<evidence type="ECO:0000256" key="5">
    <source>
        <dbReference type="ARBA" id="ARBA00022692"/>
    </source>
</evidence>
<reference evidence="14 15" key="1">
    <citation type="submission" date="2022-07" db="EMBL/GenBank/DDBJ databases">
        <title>Genome-wide signatures of adaptation to extreme environments.</title>
        <authorList>
            <person name="Cho C.H."/>
            <person name="Yoon H.S."/>
        </authorList>
    </citation>
    <scope>NUCLEOTIDE SEQUENCE [LARGE SCALE GENOMIC DNA]</scope>
    <source>
        <strain evidence="14 15">DBV 063 E5</strain>
    </source>
</reference>
<evidence type="ECO:0000256" key="7">
    <source>
        <dbReference type="ARBA" id="ARBA00022989"/>
    </source>
</evidence>
<keyword evidence="8" id="KW-0560">Oxidoreductase</keyword>
<evidence type="ECO:0000256" key="9">
    <source>
        <dbReference type="ARBA" id="ARBA00023004"/>
    </source>
</evidence>
<dbReference type="InterPro" id="IPR033885">
    <property type="entry name" value="AlkB/XylM"/>
</dbReference>
<evidence type="ECO:0000256" key="8">
    <source>
        <dbReference type="ARBA" id="ARBA00023002"/>
    </source>
</evidence>
<organism evidence="14 15">
    <name type="scientific">Cyanidium caldarium</name>
    <name type="common">Red alga</name>
    <dbReference type="NCBI Taxonomy" id="2771"/>
    <lineage>
        <taxon>Eukaryota</taxon>
        <taxon>Rhodophyta</taxon>
        <taxon>Bangiophyceae</taxon>
        <taxon>Cyanidiales</taxon>
        <taxon>Cyanidiaceae</taxon>
        <taxon>Cyanidium</taxon>
    </lineage>
</organism>
<dbReference type="CDD" id="cd03512">
    <property type="entry name" value="Alkane-hydroxylase"/>
    <property type="match status" value="1"/>
</dbReference>
<protein>
    <recommendedName>
        <fullName evidence="13">Fatty acid desaturase domain-containing protein</fullName>
    </recommendedName>
</protein>
<dbReference type="Pfam" id="PF00487">
    <property type="entry name" value="FA_desaturase"/>
    <property type="match status" value="1"/>
</dbReference>
<keyword evidence="9" id="KW-0408">Iron</keyword>
<dbReference type="GO" id="GO:0046872">
    <property type="term" value="F:metal ion binding"/>
    <property type="evidence" value="ECO:0007669"/>
    <property type="project" value="UniProtKB-KW"/>
</dbReference>
<sequence length="354" mass="40502">MLDPPVRYLAAYLVPLTVVASYYGRVWVTTFFPLIFAFGCMPLVDAVVGVDDHSPTEEEVKRNTRRFAYRLILYLWPLVQWTALLWAAQVTRTPRLGGVEFVGLALSIGLLGAQGVNVGHELFHKRSEFEQYLGKALLVSVCYGHFFIEHVHGHHKRVGTPADPATARLGESFYRFLPRTLIGSYRSAWRLEHDRLRRNGLAVWGVHNQMLWFALLPLLEMTAFYVLSGPRACALFLLQSVTAIVLLEMVNYIEHYGLERRAMGARPNGELVYEAVSSKHSWNAAHRITNYMLFKLQRHPDHHKHVLHPYHVLRSDKESPQLPSSYPAMVLLLLIPPAWKRVMDARLRRYVAGA</sequence>
<dbReference type="GO" id="GO:0005886">
    <property type="term" value="C:plasma membrane"/>
    <property type="evidence" value="ECO:0007669"/>
    <property type="project" value="UniProtKB-SubCell"/>
</dbReference>
<evidence type="ECO:0000313" key="15">
    <source>
        <dbReference type="Proteomes" id="UP001301350"/>
    </source>
</evidence>
<comment type="similarity">
    <text evidence="2">Belongs to the fatty acid desaturase type 1 family. AlkB subfamily.</text>
</comment>
<keyword evidence="3" id="KW-1003">Cell membrane</keyword>
<dbReference type="GO" id="GO:0006629">
    <property type="term" value="P:lipid metabolic process"/>
    <property type="evidence" value="ECO:0007669"/>
    <property type="project" value="InterPro"/>
</dbReference>
<gene>
    <name evidence="14" type="ORF">CDCA_CDCA07G2105</name>
</gene>
<comment type="caution">
    <text evidence="14">The sequence shown here is derived from an EMBL/GenBank/DDBJ whole genome shotgun (WGS) entry which is preliminary data.</text>
</comment>
<keyword evidence="10" id="KW-0503">Monooxygenase</keyword>
<evidence type="ECO:0000256" key="11">
    <source>
        <dbReference type="ARBA" id="ARBA00023136"/>
    </source>
</evidence>
<keyword evidence="6" id="KW-0479">Metal-binding</keyword>
<feature type="transmembrane region" description="Helical" evidence="12">
    <location>
        <begin position="71"/>
        <end position="89"/>
    </location>
</feature>
<evidence type="ECO:0000313" key="14">
    <source>
        <dbReference type="EMBL" id="KAK4536080.1"/>
    </source>
</evidence>
<dbReference type="PANTHER" id="PTHR38674:SF1">
    <property type="entry name" value="ALKANE 1-MONOOXYGENASE 1"/>
    <property type="match status" value="1"/>
</dbReference>
<accession>A0AAV9IVF2</accession>
<dbReference type="EMBL" id="JANCYW010000007">
    <property type="protein sequence ID" value="KAK4536080.1"/>
    <property type="molecule type" value="Genomic_DNA"/>
</dbReference>
<evidence type="ECO:0000256" key="12">
    <source>
        <dbReference type="SAM" id="Phobius"/>
    </source>
</evidence>
<name>A0AAV9IVF2_CYACA</name>
<evidence type="ECO:0000256" key="6">
    <source>
        <dbReference type="ARBA" id="ARBA00022723"/>
    </source>
</evidence>
<proteinExistence type="inferred from homology"/>
<dbReference type="AlphaFoldDB" id="A0AAV9IVF2"/>
<evidence type="ECO:0000256" key="1">
    <source>
        <dbReference type="ARBA" id="ARBA00004429"/>
    </source>
</evidence>
<keyword evidence="11 12" id="KW-0472">Membrane</keyword>
<evidence type="ECO:0000259" key="13">
    <source>
        <dbReference type="Pfam" id="PF00487"/>
    </source>
</evidence>
<comment type="subcellular location">
    <subcellularLocation>
        <location evidence="1">Cell inner membrane</location>
        <topology evidence="1">Multi-pass membrane protein</topology>
    </subcellularLocation>
</comment>
<dbReference type="PANTHER" id="PTHR38674">
    <property type="entry name" value="ALKANE 1-MONOOXYGENASE 1"/>
    <property type="match status" value="1"/>
</dbReference>
<evidence type="ECO:0000256" key="3">
    <source>
        <dbReference type="ARBA" id="ARBA00022475"/>
    </source>
</evidence>